<gene>
    <name evidence="2" type="ORF">J3R30DRAFT_3700675</name>
</gene>
<keyword evidence="3" id="KW-1185">Reference proteome</keyword>
<evidence type="ECO:0000256" key="1">
    <source>
        <dbReference type="SAM" id="SignalP"/>
    </source>
</evidence>
<sequence length="348" mass="34683">MVNSSLSAVVFALVALSASAVPVERRESVLSTCNNARLGVISGLNITSKSIEALLSSSNDPVVTSASHQALSGLQTSQGGVAIIVKGVLAGVTPDNAGVPAVANGLAEAAQALTSIYSNDTGVQSKLASILTQLNSTKSNGDTAISECAKLSSSSSNSSSSDSTLSNSNSSAFTETVTVTATATKTIGGAASVQTEADGALIFGFGRRASNSDGSQCDLSSVEAVSAFERATKDIQQLAKVAGSDNTTQAAAQTAMTALSTAGGAVLQIQNVTSAANTVGQSILDAQNSLNAINSTDSSVDSALNSAQIDMISILSAVQKVAIDCTPTAGGVAPGKRRRGIGALIWGH</sequence>
<accession>A0A9W9DQS4</accession>
<protein>
    <recommendedName>
        <fullName evidence="4">Cell wall protein</fullName>
    </recommendedName>
</protein>
<evidence type="ECO:0000313" key="2">
    <source>
        <dbReference type="EMBL" id="KAJ4481100.1"/>
    </source>
</evidence>
<comment type="caution">
    <text evidence="2">The sequence shown here is derived from an EMBL/GenBank/DDBJ whole genome shotgun (WGS) entry which is preliminary data.</text>
</comment>
<dbReference type="EMBL" id="JAOTPV010000006">
    <property type="protein sequence ID" value="KAJ4481100.1"/>
    <property type="molecule type" value="Genomic_DNA"/>
</dbReference>
<feature type="chain" id="PRO_5040807436" description="Cell wall protein" evidence="1">
    <location>
        <begin position="21"/>
        <end position="348"/>
    </location>
</feature>
<keyword evidence="1" id="KW-0732">Signal</keyword>
<dbReference type="Proteomes" id="UP001150266">
    <property type="component" value="Unassembled WGS sequence"/>
</dbReference>
<dbReference type="OrthoDB" id="3017475at2759"/>
<organism evidence="2 3">
    <name type="scientific">Lentinula aciculospora</name>
    <dbReference type="NCBI Taxonomy" id="153920"/>
    <lineage>
        <taxon>Eukaryota</taxon>
        <taxon>Fungi</taxon>
        <taxon>Dikarya</taxon>
        <taxon>Basidiomycota</taxon>
        <taxon>Agaricomycotina</taxon>
        <taxon>Agaricomycetes</taxon>
        <taxon>Agaricomycetidae</taxon>
        <taxon>Agaricales</taxon>
        <taxon>Marasmiineae</taxon>
        <taxon>Omphalotaceae</taxon>
        <taxon>Lentinula</taxon>
    </lineage>
</organism>
<evidence type="ECO:0000313" key="3">
    <source>
        <dbReference type="Proteomes" id="UP001150266"/>
    </source>
</evidence>
<proteinExistence type="predicted"/>
<feature type="signal peptide" evidence="1">
    <location>
        <begin position="1"/>
        <end position="20"/>
    </location>
</feature>
<dbReference type="AlphaFoldDB" id="A0A9W9DQS4"/>
<name>A0A9W9DQS4_9AGAR</name>
<reference evidence="2" key="1">
    <citation type="submission" date="2022-08" db="EMBL/GenBank/DDBJ databases">
        <title>A Global Phylogenomic Analysis of the Shiitake Genus Lentinula.</title>
        <authorList>
            <consortium name="DOE Joint Genome Institute"/>
            <person name="Sierra-Patev S."/>
            <person name="Min B."/>
            <person name="Naranjo-Ortiz M."/>
            <person name="Looney B."/>
            <person name="Konkel Z."/>
            <person name="Slot J.C."/>
            <person name="Sakamoto Y."/>
            <person name="Steenwyk J.L."/>
            <person name="Rokas A."/>
            <person name="Carro J."/>
            <person name="Camarero S."/>
            <person name="Ferreira P."/>
            <person name="Molpeceres G."/>
            <person name="Ruiz-Duenas F.J."/>
            <person name="Serrano A."/>
            <person name="Henrissat B."/>
            <person name="Drula E."/>
            <person name="Hughes K.W."/>
            <person name="Mata J.L."/>
            <person name="Ishikawa N.K."/>
            <person name="Vargas-Isla R."/>
            <person name="Ushijima S."/>
            <person name="Smith C.A."/>
            <person name="Ahrendt S."/>
            <person name="Andreopoulos W."/>
            <person name="He G."/>
            <person name="Labutti K."/>
            <person name="Lipzen A."/>
            <person name="Ng V."/>
            <person name="Riley R."/>
            <person name="Sandor L."/>
            <person name="Barry K."/>
            <person name="Martinez A.T."/>
            <person name="Xiao Y."/>
            <person name="Gibbons J.G."/>
            <person name="Terashima K."/>
            <person name="Grigoriev I.V."/>
            <person name="Hibbett D.S."/>
        </authorList>
    </citation>
    <scope>NUCLEOTIDE SEQUENCE</scope>
    <source>
        <strain evidence="2">JLM2183</strain>
    </source>
</reference>
<evidence type="ECO:0008006" key="4">
    <source>
        <dbReference type="Google" id="ProtNLM"/>
    </source>
</evidence>